<comment type="caution">
    <text evidence="1">The sequence shown here is derived from an EMBL/GenBank/DDBJ whole genome shotgun (WGS) entry which is preliminary data.</text>
</comment>
<protein>
    <submittedName>
        <fullName evidence="1">Uncharacterized protein</fullName>
    </submittedName>
</protein>
<accession>A0ACB8V9X2</accession>
<proteinExistence type="predicted"/>
<dbReference type="EMBL" id="CM041553">
    <property type="protein sequence ID" value="KAI3352442.1"/>
    <property type="molecule type" value="Genomic_DNA"/>
</dbReference>
<evidence type="ECO:0000313" key="2">
    <source>
        <dbReference type="Proteomes" id="UP000831701"/>
    </source>
</evidence>
<evidence type="ECO:0000313" key="1">
    <source>
        <dbReference type="EMBL" id="KAI3352442.1"/>
    </source>
</evidence>
<keyword evidence="2" id="KW-1185">Reference proteome</keyword>
<name>A0ACB8V9X2_9TELE</name>
<reference evidence="1" key="1">
    <citation type="submission" date="2022-04" db="EMBL/GenBank/DDBJ databases">
        <title>Jade perch genome.</title>
        <authorList>
            <person name="Chao B."/>
        </authorList>
    </citation>
    <scope>NUCLEOTIDE SEQUENCE</scope>
    <source>
        <strain evidence="1">CB-2022</strain>
    </source>
</reference>
<sequence>MITENCRGGCSRSSQDSLLLTVPKALSTNMGKESISTSALTVRNSLQEDFRLKERALLTEFKAVGTRVVSRIHDWVSGSVLEKAIRPGDNVTLYCDCKISTGVYIVWYRNCSHENQPALVLKLQINSRQIKERNEVDIMNPIPRFHFVSNESSDSYDLLIENTTDSDEGLYYCGTEEPKLEDKNCITTKWIYTYGNITTRIIFTEEPQVEQRLERSCQTTLDQDEDVWYAALEIRQLILKLDQPVINTSLCNWLFYFLIGRPQAVPVGRNTSSITTLNTEALQGCVLSPLLFALLTHDCTPSHSSNLYCGVVFCSHDLVSGSVLEKTIKPGDNVTLYCDCKTSTGVYIVWYRNCSHENQPALVLKLIDKTQIEDAFSRNPIPHFHFVKNESSDSYDLLIENITDSDEGLYYCGTEELKVEDNKYITTKWVYTYGNITTRIIFTEEPQVDQQRLERSRQTTLDQDEDVCYAALEIRQVSQRPKKKKAQSSDFSTRIKHKCIKHNILLSFAAPLVIGVISCCHDLTSGSVLEVTIRPGDNVTLYCDCKISTGVYVVWYRNCSHENQPTLVLKVKGSFRRESSNTLRFQFVKNESSDSYDLLIENITESDEGLYYCGTEEPKLEDNKCITPKPVYRYSNVTTRIVFNSSAPIEPHQSTPQDCAVCWMLLFSLCPAFAFLSSLLSSLLVYHLCQRTANEPVADEKRPETRGNEGNQYRTVQDYAIDFCTKAHLSDWNEPARCSAFLRGLGEYLKDELVSYEVPSSFDDLVKLTTRIDRRIQARRRQ</sequence>
<dbReference type="Proteomes" id="UP000831701">
    <property type="component" value="Chromosome 23"/>
</dbReference>
<gene>
    <name evidence="1" type="ORF">L3Q82_005395</name>
</gene>
<organism evidence="1 2">
    <name type="scientific">Scortum barcoo</name>
    <name type="common">barcoo grunter</name>
    <dbReference type="NCBI Taxonomy" id="214431"/>
    <lineage>
        <taxon>Eukaryota</taxon>
        <taxon>Metazoa</taxon>
        <taxon>Chordata</taxon>
        <taxon>Craniata</taxon>
        <taxon>Vertebrata</taxon>
        <taxon>Euteleostomi</taxon>
        <taxon>Actinopterygii</taxon>
        <taxon>Neopterygii</taxon>
        <taxon>Teleostei</taxon>
        <taxon>Neoteleostei</taxon>
        <taxon>Acanthomorphata</taxon>
        <taxon>Eupercaria</taxon>
        <taxon>Centrarchiformes</taxon>
        <taxon>Terapontoidei</taxon>
        <taxon>Terapontidae</taxon>
        <taxon>Scortum</taxon>
    </lineage>
</organism>